<proteinExistence type="predicted"/>
<dbReference type="Proteomes" id="UP001295684">
    <property type="component" value="Unassembled WGS sequence"/>
</dbReference>
<organism evidence="1 2">
    <name type="scientific">Euplotes crassus</name>
    <dbReference type="NCBI Taxonomy" id="5936"/>
    <lineage>
        <taxon>Eukaryota</taxon>
        <taxon>Sar</taxon>
        <taxon>Alveolata</taxon>
        <taxon>Ciliophora</taxon>
        <taxon>Intramacronucleata</taxon>
        <taxon>Spirotrichea</taxon>
        <taxon>Hypotrichia</taxon>
        <taxon>Euplotida</taxon>
        <taxon>Euplotidae</taxon>
        <taxon>Moneuplotes</taxon>
    </lineage>
</organism>
<protein>
    <submittedName>
        <fullName evidence="1">Uncharacterized protein</fullName>
    </submittedName>
</protein>
<accession>A0AAD1X6N4</accession>
<dbReference type="AlphaFoldDB" id="A0AAD1X6N4"/>
<gene>
    <name evidence="1" type="ORF">ECRASSUSDP1_LOCUS964</name>
</gene>
<evidence type="ECO:0000313" key="1">
    <source>
        <dbReference type="EMBL" id="CAI2359671.1"/>
    </source>
</evidence>
<name>A0AAD1X6N4_EUPCR</name>
<dbReference type="EMBL" id="CAMPGE010000906">
    <property type="protein sequence ID" value="CAI2359671.1"/>
    <property type="molecule type" value="Genomic_DNA"/>
</dbReference>
<evidence type="ECO:0000313" key="2">
    <source>
        <dbReference type="Proteomes" id="UP001295684"/>
    </source>
</evidence>
<comment type="caution">
    <text evidence="1">The sequence shown here is derived from an EMBL/GenBank/DDBJ whole genome shotgun (WGS) entry which is preliminary data.</text>
</comment>
<sequence length="95" mass="10265">MPAPSFPLLPSLLPIPFSHPKILPQLLPTCSHKKDVPTKLLNPREEQAGFCTKPSDFLPSDQAKSECEEGNLDKEVLEGASEGLGLEGNLCRGRG</sequence>
<reference evidence="1" key="1">
    <citation type="submission" date="2023-07" db="EMBL/GenBank/DDBJ databases">
        <authorList>
            <consortium name="AG Swart"/>
            <person name="Singh M."/>
            <person name="Singh A."/>
            <person name="Seah K."/>
            <person name="Emmerich C."/>
        </authorList>
    </citation>
    <scope>NUCLEOTIDE SEQUENCE</scope>
    <source>
        <strain evidence="1">DP1</strain>
    </source>
</reference>
<keyword evidence="2" id="KW-1185">Reference proteome</keyword>